<reference evidence="1 2" key="1">
    <citation type="journal article" date="2009" name="Nat. Genet.">
        <title>The genome of the cucumber, Cucumis sativus L.</title>
        <authorList>
            <person name="Huang S."/>
            <person name="Li R."/>
            <person name="Zhang Z."/>
            <person name="Li L."/>
            <person name="Gu X."/>
            <person name="Fan W."/>
            <person name="Lucas W.J."/>
            <person name="Wang X."/>
            <person name="Xie B."/>
            <person name="Ni P."/>
            <person name="Ren Y."/>
            <person name="Zhu H."/>
            <person name="Li J."/>
            <person name="Lin K."/>
            <person name="Jin W."/>
            <person name="Fei Z."/>
            <person name="Li G."/>
            <person name="Staub J."/>
            <person name="Kilian A."/>
            <person name="van der Vossen E.A."/>
            <person name="Wu Y."/>
            <person name="Guo J."/>
            <person name="He J."/>
            <person name="Jia Z."/>
            <person name="Ren Y."/>
            <person name="Tian G."/>
            <person name="Lu Y."/>
            <person name="Ruan J."/>
            <person name="Qian W."/>
            <person name="Wang M."/>
            <person name="Huang Q."/>
            <person name="Li B."/>
            <person name="Xuan Z."/>
            <person name="Cao J."/>
            <person name="Asan"/>
            <person name="Wu Z."/>
            <person name="Zhang J."/>
            <person name="Cai Q."/>
            <person name="Bai Y."/>
            <person name="Zhao B."/>
            <person name="Han Y."/>
            <person name="Li Y."/>
            <person name="Li X."/>
            <person name="Wang S."/>
            <person name="Shi Q."/>
            <person name="Liu S."/>
            <person name="Cho W.K."/>
            <person name="Kim J.Y."/>
            <person name="Xu Y."/>
            <person name="Heller-Uszynska K."/>
            <person name="Miao H."/>
            <person name="Cheng Z."/>
            <person name="Zhang S."/>
            <person name="Wu J."/>
            <person name="Yang Y."/>
            <person name="Kang H."/>
            <person name="Li M."/>
            <person name="Liang H."/>
            <person name="Ren X."/>
            <person name="Shi Z."/>
            <person name="Wen M."/>
            <person name="Jian M."/>
            <person name="Yang H."/>
            <person name="Zhang G."/>
            <person name="Yang Z."/>
            <person name="Chen R."/>
            <person name="Liu S."/>
            <person name="Li J."/>
            <person name="Ma L."/>
            <person name="Liu H."/>
            <person name="Zhou Y."/>
            <person name="Zhao J."/>
            <person name="Fang X."/>
            <person name="Li G."/>
            <person name="Fang L."/>
            <person name="Li Y."/>
            <person name="Liu D."/>
            <person name="Zheng H."/>
            <person name="Zhang Y."/>
            <person name="Qin N."/>
            <person name="Li Z."/>
            <person name="Yang G."/>
            <person name="Yang S."/>
            <person name="Bolund L."/>
            <person name="Kristiansen K."/>
            <person name="Zheng H."/>
            <person name="Li S."/>
            <person name="Zhang X."/>
            <person name="Yang H."/>
            <person name="Wang J."/>
            <person name="Sun R."/>
            <person name="Zhang B."/>
            <person name="Jiang S."/>
            <person name="Wang J."/>
            <person name="Du Y."/>
            <person name="Li S."/>
        </authorList>
    </citation>
    <scope>NUCLEOTIDE SEQUENCE [LARGE SCALE GENOMIC DNA]</scope>
    <source>
        <strain evidence="2">cv. 9930</strain>
    </source>
</reference>
<keyword evidence="2" id="KW-1185">Reference proteome</keyword>
<name>A0A0A0KCL5_CUCSA</name>
<dbReference type="AlphaFoldDB" id="A0A0A0KCL5"/>
<dbReference type="Proteomes" id="UP000029981">
    <property type="component" value="Chromosome 6"/>
</dbReference>
<accession>A0A0A0KCL5</accession>
<gene>
    <name evidence="1" type="ORF">Csa_6G056500</name>
</gene>
<organism evidence="1 2">
    <name type="scientific">Cucumis sativus</name>
    <name type="common">Cucumber</name>
    <dbReference type="NCBI Taxonomy" id="3659"/>
    <lineage>
        <taxon>Eukaryota</taxon>
        <taxon>Viridiplantae</taxon>
        <taxon>Streptophyta</taxon>
        <taxon>Embryophyta</taxon>
        <taxon>Tracheophyta</taxon>
        <taxon>Spermatophyta</taxon>
        <taxon>Magnoliopsida</taxon>
        <taxon>eudicotyledons</taxon>
        <taxon>Gunneridae</taxon>
        <taxon>Pentapetalae</taxon>
        <taxon>rosids</taxon>
        <taxon>fabids</taxon>
        <taxon>Cucurbitales</taxon>
        <taxon>Cucurbitaceae</taxon>
        <taxon>Benincaseae</taxon>
        <taxon>Cucumis</taxon>
    </lineage>
</organism>
<dbReference type="EMBL" id="CM002927">
    <property type="protein sequence ID" value="KGN46132.1"/>
    <property type="molecule type" value="Genomic_DNA"/>
</dbReference>
<dbReference type="Gramene" id="KGN46132">
    <property type="protein sequence ID" value="KGN46132"/>
    <property type="gene ID" value="Csa_6G056500"/>
</dbReference>
<reference evidence="1 2" key="2">
    <citation type="journal article" date="2009" name="PLoS ONE">
        <title>An integrated genetic and cytogenetic map of the cucumber genome.</title>
        <authorList>
            <person name="Ren Y."/>
            <person name="Zhang Z."/>
            <person name="Liu J."/>
            <person name="Staub J.E."/>
            <person name="Han Y."/>
            <person name="Cheng Z."/>
            <person name="Li X."/>
            <person name="Lu J."/>
            <person name="Miao H."/>
            <person name="Kang H."/>
            <person name="Xie B."/>
            <person name="Gu X."/>
            <person name="Wang X."/>
            <person name="Du Y."/>
            <person name="Jin W."/>
            <person name="Huang S."/>
        </authorList>
    </citation>
    <scope>NUCLEOTIDE SEQUENCE [LARGE SCALE GENOMIC DNA]</scope>
    <source>
        <strain evidence="2">cv. 9930</strain>
    </source>
</reference>
<proteinExistence type="predicted"/>
<reference evidence="1 2" key="3">
    <citation type="journal article" date="2010" name="BMC Genomics">
        <title>Transcriptome sequencing and comparative analysis of cucumber flowers with different sex types.</title>
        <authorList>
            <person name="Guo S."/>
            <person name="Zheng Y."/>
            <person name="Joung J.G."/>
            <person name="Liu S."/>
            <person name="Zhang Z."/>
            <person name="Crasta O.R."/>
            <person name="Sobral B.W."/>
            <person name="Xu Y."/>
            <person name="Huang S."/>
            <person name="Fei Z."/>
        </authorList>
    </citation>
    <scope>NUCLEOTIDE SEQUENCE [LARGE SCALE GENOMIC DNA]</scope>
    <source>
        <strain evidence="2">cv. 9930</strain>
    </source>
</reference>
<protein>
    <submittedName>
        <fullName evidence="1">Uncharacterized protein</fullName>
    </submittedName>
</protein>
<sequence length="81" mass="9466">MECVYYTTVLKNRRIQKVQRNILDNYIAKVGENLSCTTLFGGYKGRRKDMVVQVIVMSLVLWSWKIVTDRIEEGSAKFEEC</sequence>
<evidence type="ECO:0000313" key="2">
    <source>
        <dbReference type="Proteomes" id="UP000029981"/>
    </source>
</evidence>
<evidence type="ECO:0000313" key="1">
    <source>
        <dbReference type="EMBL" id="KGN46132.1"/>
    </source>
</evidence>
<reference evidence="1 2" key="4">
    <citation type="journal article" date="2011" name="BMC Genomics">
        <title>RNA-Seq improves annotation of protein-coding genes in the cucumber genome.</title>
        <authorList>
            <person name="Li Z."/>
            <person name="Zhang Z."/>
            <person name="Yan P."/>
            <person name="Huang S."/>
            <person name="Fei Z."/>
            <person name="Lin K."/>
        </authorList>
    </citation>
    <scope>NUCLEOTIDE SEQUENCE [LARGE SCALE GENOMIC DNA]</scope>
    <source>
        <strain evidence="2">cv. 9930</strain>
    </source>
</reference>